<feature type="compositionally biased region" description="Basic residues" evidence="2">
    <location>
        <begin position="502"/>
        <end position="520"/>
    </location>
</feature>
<keyword evidence="1" id="KW-0479">Metal-binding</keyword>
<feature type="compositionally biased region" description="Basic and acidic residues" evidence="2">
    <location>
        <begin position="555"/>
        <end position="569"/>
    </location>
</feature>
<reference evidence="4 5" key="1">
    <citation type="journal article" date="2012" name="Genome Biol.">
        <title>The genome of the polar eukaryotic microalga coccomyxa subellipsoidea reveals traits of cold adaptation.</title>
        <authorList>
            <person name="Blanc G."/>
            <person name="Agarkova I."/>
            <person name="Grimwood J."/>
            <person name="Kuo A."/>
            <person name="Brueggeman A."/>
            <person name="Dunigan D."/>
            <person name="Gurnon J."/>
            <person name="Ladunga I."/>
            <person name="Lindquist E."/>
            <person name="Lucas S."/>
            <person name="Pangilinan J."/>
            <person name="Proschold T."/>
            <person name="Salamov A."/>
            <person name="Schmutz J."/>
            <person name="Weeks D."/>
            <person name="Yamada T."/>
            <person name="Claverie J.M."/>
            <person name="Grigoriev I."/>
            <person name="Van Etten J."/>
            <person name="Lomsadze A."/>
            <person name="Borodovsky M."/>
        </authorList>
    </citation>
    <scope>NUCLEOTIDE SEQUENCE [LARGE SCALE GENOMIC DNA]</scope>
    <source>
        <strain evidence="4 5">C-169</strain>
    </source>
</reference>
<feature type="region of interest" description="Disordered" evidence="2">
    <location>
        <begin position="83"/>
        <end position="141"/>
    </location>
</feature>
<evidence type="ECO:0000256" key="2">
    <source>
        <dbReference type="SAM" id="MobiDB-lite"/>
    </source>
</evidence>
<dbReference type="Pfam" id="PF13920">
    <property type="entry name" value="zf-C3HC4_3"/>
    <property type="match status" value="1"/>
</dbReference>
<evidence type="ECO:0000313" key="5">
    <source>
        <dbReference type="Proteomes" id="UP000007264"/>
    </source>
</evidence>
<dbReference type="InterPro" id="IPR013083">
    <property type="entry name" value="Znf_RING/FYVE/PHD"/>
</dbReference>
<dbReference type="RefSeq" id="XP_005650756.1">
    <property type="nucleotide sequence ID" value="XM_005650699.1"/>
</dbReference>
<feature type="compositionally biased region" description="Low complexity" evidence="2">
    <location>
        <begin position="787"/>
        <end position="802"/>
    </location>
</feature>
<dbReference type="OrthoDB" id="515449at2759"/>
<feature type="compositionally biased region" description="Basic and acidic residues" evidence="2">
    <location>
        <begin position="306"/>
        <end position="322"/>
    </location>
</feature>
<dbReference type="eggNOG" id="ENOG502R39M">
    <property type="taxonomic scope" value="Eukaryota"/>
</dbReference>
<feature type="compositionally biased region" description="Low complexity" evidence="2">
    <location>
        <begin position="810"/>
        <end position="827"/>
    </location>
</feature>
<dbReference type="PANTHER" id="PTHR10044">
    <property type="entry name" value="INHIBITOR OF APOPTOSIS"/>
    <property type="match status" value="1"/>
</dbReference>
<feature type="compositionally biased region" description="Low complexity" evidence="2">
    <location>
        <begin position="464"/>
        <end position="478"/>
    </location>
</feature>
<dbReference type="Proteomes" id="UP000007264">
    <property type="component" value="Unassembled WGS sequence"/>
</dbReference>
<feature type="compositionally biased region" description="Low complexity" evidence="2">
    <location>
        <begin position="337"/>
        <end position="358"/>
    </location>
</feature>
<feature type="region of interest" description="Disordered" evidence="2">
    <location>
        <begin position="1"/>
        <end position="24"/>
    </location>
</feature>
<dbReference type="KEGG" id="csl:COCSUDRAFT_65037"/>
<dbReference type="PROSITE" id="PS50089">
    <property type="entry name" value="ZF_RING_2"/>
    <property type="match status" value="1"/>
</dbReference>
<protein>
    <recommendedName>
        <fullName evidence="3">RING-type domain-containing protein</fullName>
    </recommendedName>
</protein>
<feature type="region of interest" description="Disordered" evidence="2">
    <location>
        <begin position="905"/>
        <end position="963"/>
    </location>
</feature>
<feature type="compositionally biased region" description="Low complexity" evidence="2">
    <location>
        <begin position="220"/>
        <end position="231"/>
    </location>
</feature>
<dbReference type="SUPFAM" id="SSF57850">
    <property type="entry name" value="RING/U-box"/>
    <property type="match status" value="1"/>
</dbReference>
<feature type="region of interest" description="Disordered" evidence="2">
    <location>
        <begin position="708"/>
        <end position="848"/>
    </location>
</feature>
<dbReference type="InterPro" id="IPR050784">
    <property type="entry name" value="IAP"/>
</dbReference>
<dbReference type="GeneID" id="17044216"/>
<comment type="caution">
    <text evidence="4">The sequence shown here is derived from an EMBL/GenBank/DDBJ whole genome shotgun (WGS) entry which is preliminary data.</text>
</comment>
<feature type="compositionally biased region" description="Pro residues" evidence="2">
    <location>
        <begin position="776"/>
        <end position="786"/>
    </location>
</feature>
<dbReference type="GO" id="GO:0008270">
    <property type="term" value="F:zinc ion binding"/>
    <property type="evidence" value="ECO:0007669"/>
    <property type="project" value="UniProtKB-KW"/>
</dbReference>
<feature type="compositionally biased region" description="Pro residues" evidence="2">
    <location>
        <begin position="728"/>
        <end position="743"/>
    </location>
</feature>
<evidence type="ECO:0000313" key="4">
    <source>
        <dbReference type="EMBL" id="EIE26212.1"/>
    </source>
</evidence>
<feature type="compositionally biased region" description="Low complexity" evidence="2">
    <location>
        <begin position="1120"/>
        <end position="1131"/>
    </location>
</feature>
<keyword evidence="1" id="KW-0863">Zinc-finger</keyword>
<gene>
    <name evidence="4" type="ORF">COCSUDRAFT_65037</name>
</gene>
<dbReference type="AlphaFoldDB" id="I0Z6E3"/>
<evidence type="ECO:0000256" key="1">
    <source>
        <dbReference type="PROSITE-ProRule" id="PRU00175"/>
    </source>
</evidence>
<keyword evidence="1" id="KW-0862">Zinc</keyword>
<dbReference type="EMBL" id="AGSI01000003">
    <property type="protein sequence ID" value="EIE26212.1"/>
    <property type="molecule type" value="Genomic_DNA"/>
</dbReference>
<feature type="region of interest" description="Disordered" evidence="2">
    <location>
        <begin position="184"/>
        <end position="522"/>
    </location>
</feature>
<name>I0Z6E3_COCSC</name>
<sequence>MARKSKGGKADRVVIPASKTNPTGGVAIIPGGLAGLAKHDPHGVIARTFPQIGAALEAAAKAAGVGASGPVSHKPVDYSKFETIKDEDSDEEGPPCYCGARHSKGVHPGDEADDEDDEQHYSNGDSEDASDMPDLITDDKLPSIVDKNPAAVPAAAGAPAPAALAAAPKPKGIAKGFLAAGAPAKAANGGGGANKKSSGVEDVSDKDSDGNTPAGGGGSTPRPNGATARAAGGRGGGGKKPNGNGVVDEDDDSDADGPPGLTDTEEEVPRMRYSRPENFAAPAAAAAQAQPAPAPAAARPAAKAPAKKDDRAEAAKAKDRGKAPAASEAPKAPEPAKPATKPKAAKAAAAAPSGMASATPPPRQAKAKAAAKDDDEGLPGLMPNNLDEYNPPEPEPDATSDMPGLAAASNNDSGDDSDEVDATTNTYQPKWGAPAAYPTGSGRAPQKDEQRKRLEEKLRKKNETATAAQAAETLQQEQARLRAEAAERNARELMEEEEKLAAKKKKEAAKKKEKKAKKKKVAEPFVPQYIDEEEEAAQAAAQAAEAAKLAAEEEEKARAEKAESSAPREEQEEGIEDLMALADLKLGGAAAAADQLPKGKAKGKAKAGQQAADRGKAPVVGVQEALAFGGIQQRPALQPAKEAAPSKPARPTLKEISVILEQAMASSDGGELGNAIQRATDWLDNQPGSNKNVIKVQKQVERAVAKHDQLWTPTAPAPAPPAAASAPPRRPAPPLSPAPPRPVYNPMARNEAPQMPQPVANAFPSSVQALFGAPRPAAPGPGPPSPGLAGLRPAAAAPQQPYRAPPPYNPALSPAGPAAPRQQYAAQPPLPAPTKAPAAPTRQAPVPVASGDFLDDVAKERECCVCLENEKTMVFAPCGHHVTCKGCAEMIMSSNRLCPEMEEHELWNDDGPRPGPDTGEGSAEDSADAHHGSSDSSSDSDYDEQLAQKMKQRGSFTGQGSDPDSFLSASAAVMMTSAAAARPQPMLARQSSTVTDADNKESIAKLGTSMPINIPALGTRFGAIDPEDAHDRIHTFVPPHLIGSQRETRMASIHGVSIGGMSPSTSLKRDRLLQRNAILRRTGFIEAGAAMRGSIAEVLDPIKESRPLDIPGGGLSQALGSSPVSSVTSGSIKEKHPSALSRALGTSPSPH</sequence>
<organism evidence="4 5">
    <name type="scientific">Coccomyxa subellipsoidea (strain C-169)</name>
    <name type="common">Green microalga</name>
    <dbReference type="NCBI Taxonomy" id="574566"/>
    <lineage>
        <taxon>Eukaryota</taxon>
        <taxon>Viridiplantae</taxon>
        <taxon>Chlorophyta</taxon>
        <taxon>core chlorophytes</taxon>
        <taxon>Trebouxiophyceae</taxon>
        <taxon>Trebouxiophyceae incertae sedis</taxon>
        <taxon>Coccomyxaceae</taxon>
        <taxon>Coccomyxa</taxon>
        <taxon>Coccomyxa subellipsoidea</taxon>
    </lineage>
</organism>
<proteinExistence type="predicted"/>
<accession>I0Z6E3</accession>
<dbReference type="Gene3D" id="3.30.40.10">
    <property type="entry name" value="Zinc/RING finger domain, C3HC4 (zinc finger)"/>
    <property type="match status" value="1"/>
</dbReference>
<feature type="compositionally biased region" description="Low complexity" evidence="2">
    <location>
        <begin position="835"/>
        <end position="845"/>
    </location>
</feature>
<feature type="compositionally biased region" description="Low complexity" evidence="2">
    <location>
        <begin position="280"/>
        <end position="304"/>
    </location>
</feature>
<feature type="region of interest" description="Disordered" evidence="2">
    <location>
        <begin position="1109"/>
        <end position="1151"/>
    </location>
</feature>
<evidence type="ECO:0000259" key="3">
    <source>
        <dbReference type="PROSITE" id="PS50089"/>
    </source>
</evidence>
<feature type="compositionally biased region" description="Basic and acidic residues" evidence="2">
    <location>
        <begin position="445"/>
        <end position="463"/>
    </location>
</feature>
<feature type="domain" description="RING-type" evidence="3">
    <location>
        <begin position="863"/>
        <end position="899"/>
    </location>
</feature>
<feature type="compositionally biased region" description="Low complexity" evidence="2">
    <location>
        <begin position="537"/>
        <end position="549"/>
    </location>
</feature>
<feature type="region of interest" description="Disordered" evidence="2">
    <location>
        <begin position="534"/>
        <end position="576"/>
    </location>
</feature>
<feature type="region of interest" description="Disordered" evidence="2">
    <location>
        <begin position="590"/>
        <end position="617"/>
    </location>
</feature>
<feature type="compositionally biased region" description="Basic and acidic residues" evidence="2">
    <location>
        <begin position="479"/>
        <end position="493"/>
    </location>
</feature>
<dbReference type="InterPro" id="IPR001841">
    <property type="entry name" value="Znf_RING"/>
</dbReference>
<keyword evidence="5" id="KW-1185">Reference proteome</keyword>